<dbReference type="Gene3D" id="4.10.240.10">
    <property type="entry name" value="Zn(2)-C6 fungal-type DNA-binding domain"/>
    <property type="match status" value="1"/>
</dbReference>
<feature type="region of interest" description="Disordered" evidence="2">
    <location>
        <begin position="160"/>
        <end position="280"/>
    </location>
</feature>
<keyword evidence="5" id="KW-1185">Reference proteome</keyword>
<dbReference type="PANTHER" id="PTHR35392:SF5">
    <property type="entry name" value="ZN(2)-C6 FUNGAL-TYPE DOMAIN-CONTAINING PROTEIN"/>
    <property type="match status" value="1"/>
</dbReference>
<organism evidence="4 5">
    <name type="scientific">Coniochaeta pulveracea</name>
    <dbReference type="NCBI Taxonomy" id="177199"/>
    <lineage>
        <taxon>Eukaryota</taxon>
        <taxon>Fungi</taxon>
        <taxon>Dikarya</taxon>
        <taxon>Ascomycota</taxon>
        <taxon>Pezizomycotina</taxon>
        <taxon>Sordariomycetes</taxon>
        <taxon>Sordariomycetidae</taxon>
        <taxon>Coniochaetales</taxon>
        <taxon>Coniochaetaceae</taxon>
        <taxon>Coniochaeta</taxon>
    </lineage>
</organism>
<dbReference type="GO" id="GO:0008270">
    <property type="term" value="F:zinc ion binding"/>
    <property type="evidence" value="ECO:0007669"/>
    <property type="project" value="InterPro"/>
</dbReference>
<dbReference type="InterPro" id="IPR001138">
    <property type="entry name" value="Zn2Cys6_DnaBD"/>
</dbReference>
<dbReference type="GO" id="GO:0000981">
    <property type="term" value="F:DNA-binding transcription factor activity, RNA polymerase II-specific"/>
    <property type="evidence" value="ECO:0007669"/>
    <property type="project" value="InterPro"/>
</dbReference>
<gene>
    <name evidence="4" type="ORF">DL546_000450</name>
</gene>
<comment type="caution">
    <text evidence="4">The sequence shown here is derived from an EMBL/GenBank/DDBJ whole genome shotgun (WGS) entry which is preliminary data.</text>
</comment>
<sequence length="775" mass="86012">MSSVMSATSSFSGLNFPNGAADDTDEKQSWTDLFVSSLPSTGTFSYSAATGSLNSWDMVNGYGGQIQTSPQPGLSPSASDFEAMPIFPASNNGDGSPLDSMGAQVGGQMWSGTFRNDQLYTFSGDMQLGDGFGVAEDFDPSFGDPDADMSELLNTMILPEIPDGFQSGPNVPPWNPGGLQSPAGSSPIFMLEGPGSASPPSYPYRQQLSISPQASVSPHPRSSLGTKPEPAHSTNHGTVTRKRSVATTPNPIAIPKTSHSSRVRKSRKDKLPASSSSSSNTGISQFHVVTLDSIHAHAHSTNPYECFEPAKQPSTKGRKGPLADDSRIAAKKIRQFGACFCCRARKVKCDLGRPCGACKRMMVQVPQLMCWKFDDFLTYLFPTFIRDHLHKVQISKFIAENVVDFAPNGIEQKCEVELFGGRLFSSTIRVPGKFFTPKAGAELTRHWHQQVRRHSTVDRQARYTPPIGLDIESSQQREELGTTLKTYLSSLRAEPQFAAQLTADYIKYSSLPFRILDMVHGYYRRSPHPIVEKALNIYALQYTMTHHLCLTNRSISSLNFTHLLAPNNGFVTLRLMSRQLKSLIDELLQDEMTELFELLTKTLKPKARDDYVPCLAAFLVLCLFMESLQVGTDTFVSSSNDVWMRERTGKMYDGRLARDANRDVVARPFAQFALMFHQVYATYSKEAGVKGFNPLIDDGCLGELKISDRDLMLGLRKLLEDPRDWSELEYLCDPSILPRMQEDSNVRDRSVDYTGKLIAKFLMSFTHSEFKVELK</sequence>
<evidence type="ECO:0000256" key="1">
    <source>
        <dbReference type="ARBA" id="ARBA00023242"/>
    </source>
</evidence>
<dbReference type="AlphaFoldDB" id="A0A420YJ92"/>
<feature type="compositionally biased region" description="Basic residues" evidence="2">
    <location>
        <begin position="259"/>
        <end position="268"/>
    </location>
</feature>
<dbReference type="InterPro" id="IPR036864">
    <property type="entry name" value="Zn2-C6_fun-type_DNA-bd_sf"/>
</dbReference>
<keyword evidence="1" id="KW-0539">Nucleus</keyword>
<dbReference type="Proteomes" id="UP000275385">
    <property type="component" value="Unassembled WGS sequence"/>
</dbReference>
<proteinExistence type="predicted"/>
<dbReference type="STRING" id="177199.A0A420YJ92"/>
<evidence type="ECO:0000259" key="3">
    <source>
        <dbReference type="PROSITE" id="PS50048"/>
    </source>
</evidence>
<dbReference type="OrthoDB" id="4226666at2759"/>
<evidence type="ECO:0000313" key="4">
    <source>
        <dbReference type="EMBL" id="RKU47940.1"/>
    </source>
</evidence>
<name>A0A420YJ92_9PEZI</name>
<dbReference type="InterPro" id="IPR052973">
    <property type="entry name" value="Fungal_sec-metab_reg_TF"/>
</dbReference>
<evidence type="ECO:0000256" key="2">
    <source>
        <dbReference type="SAM" id="MobiDB-lite"/>
    </source>
</evidence>
<dbReference type="EMBL" id="QVQW01000006">
    <property type="protein sequence ID" value="RKU47940.1"/>
    <property type="molecule type" value="Genomic_DNA"/>
</dbReference>
<dbReference type="PROSITE" id="PS50048">
    <property type="entry name" value="ZN2_CY6_FUNGAL_2"/>
    <property type="match status" value="1"/>
</dbReference>
<evidence type="ECO:0000313" key="5">
    <source>
        <dbReference type="Proteomes" id="UP000275385"/>
    </source>
</evidence>
<feature type="domain" description="Zn(2)-C6 fungal-type" evidence="3">
    <location>
        <begin position="338"/>
        <end position="370"/>
    </location>
</feature>
<dbReference type="SUPFAM" id="SSF57701">
    <property type="entry name" value="Zn2/Cys6 DNA-binding domain"/>
    <property type="match status" value="1"/>
</dbReference>
<dbReference type="PANTHER" id="PTHR35392">
    <property type="entry name" value="ZN(II)2CYS6 TRANSCRIPTION FACTOR (EUROFUNG)-RELATED-RELATED"/>
    <property type="match status" value="1"/>
</dbReference>
<accession>A0A420YJ92</accession>
<feature type="compositionally biased region" description="Polar residues" evidence="2">
    <location>
        <begin position="206"/>
        <end position="216"/>
    </location>
</feature>
<protein>
    <recommendedName>
        <fullName evidence="3">Zn(2)-C6 fungal-type domain-containing protein</fullName>
    </recommendedName>
</protein>
<dbReference type="CDD" id="cd00067">
    <property type="entry name" value="GAL4"/>
    <property type="match status" value="1"/>
</dbReference>
<feature type="region of interest" description="Disordered" evidence="2">
    <location>
        <begin position="304"/>
        <end position="323"/>
    </location>
</feature>
<reference evidence="4 5" key="1">
    <citation type="submission" date="2018-08" db="EMBL/GenBank/DDBJ databases">
        <title>Draft genome of the lignicolous fungus Coniochaeta pulveracea.</title>
        <authorList>
            <person name="Borstlap C.J."/>
            <person name="De Witt R.N."/>
            <person name="Botha A."/>
            <person name="Volschenk H."/>
        </authorList>
    </citation>
    <scope>NUCLEOTIDE SEQUENCE [LARGE SCALE GENOMIC DNA]</scope>
    <source>
        <strain evidence="4 5">CAB683</strain>
    </source>
</reference>